<dbReference type="PANTHER" id="PTHR24960:SF79">
    <property type="entry name" value="PHOTOSYSTEM I IRON-SULFUR CENTER"/>
    <property type="match status" value="1"/>
</dbReference>
<protein>
    <submittedName>
        <fullName evidence="7">4Fe-4S dicluster domain-containing protein</fullName>
    </submittedName>
</protein>
<evidence type="ECO:0000259" key="6">
    <source>
        <dbReference type="PROSITE" id="PS51379"/>
    </source>
</evidence>
<dbReference type="Pfam" id="PF12838">
    <property type="entry name" value="Fer4_7"/>
    <property type="match status" value="1"/>
</dbReference>
<dbReference type="InterPro" id="IPR017896">
    <property type="entry name" value="4Fe4S_Fe-S-bd"/>
</dbReference>
<feature type="domain" description="4Fe-4S ferredoxin-type" evidence="6">
    <location>
        <begin position="45"/>
        <end position="74"/>
    </location>
</feature>
<organism evidence="7 8">
    <name type="scientific">Adlercreutzia shanghongiae</name>
    <dbReference type="NCBI Taxonomy" id="3111773"/>
    <lineage>
        <taxon>Bacteria</taxon>
        <taxon>Bacillati</taxon>
        <taxon>Actinomycetota</taxon>
        <taxon>Coriobacteriia</taxon>
        <taxon>Eggerthellales</taxon>
        <taxon>Eggerthellaceae</taxon>
        <taxon>Adlercreutzia</taxon>
    </lineage>
</organism>
<keyword evidence="5" id="KW-0411">Iron-sulfur</keyword>
<dbReference type="SUPFAM" id="SSF54862">
    <property type="entry name" value="4Fe-4S ferredoxins"/>
    <property type="match status" value="1"/>
</dbReference>
<comment type="cofactor">
    <cofactor evidence="1">
        <name>[4Fe-4S] cluster</name>
        <dbReference type="ChEBI" id="CHEBI:49883"/>
    </cofactor>
</comment>
<dbReference type="Pfam" id="PF13187">
    <property type="entry name" value="Fer4_9"/>
    <property type="match status" value="1"/>
</dbReference>
<feature type="domain" description="4Fe-4S ferredoxin-type" evidence="6">
    <location>
        <begin position="84"/>
        <end position="113"/>
    </location>
</feature>
<evidence type="ECO:0000256" key="3">
    <source>
        <dbReference type="ARBA" id="ARBA00022723"/>
    </source>
</evidence>
<dbReference type="InterPro" id="IPR006311">
    <property type="entry name" value="TAT_signal"/>
</dbReference>
<evidence type="ECO:0000256" key="1">
    <source>
        <dbReference type="ARBA" id="ARBA00001966"/>
    </source>
</evidence>
<sequence length="223" mass="23195">MSGEGITRRQFCAAGGTAAVLVGLAGAGAFQNAQGTVYLRPPGAVSETHLLAHCDRCQRCVQACPYDLVQPRPLTVDFPATGTPELLFKNGYCDFCMKCVEVCPTGALSFEAPTADNIGVAKVISDSCVAWDWGGCTVCADECPVEGAITLDERGRPHVSEDLCDGCGLCELVCPAPSLRAYDPATLPKGIYVASRVSEAAAVPGALTSAQFESTAGKEAGRE</sequence>
<feature type="domain" description="4Fe-4S ferredoxin-type" evidence="6">
    <location>
        <begin position="155"/>
        <end position="184"/>
    </location>
</feature>
<dbReference type="PROSITE" id="PS00198">
    <property type="entry name" value="4FE4S_FER_1"/>
    <property type="match status" value="2"/>
</dbReference>
<name>A0ABU6IWL3_9ACTN</name>
<comment type="caution">
    <text evidence="7">The sequence shown here is derived from an EMBL/GenBank/DDBJ whole genome shotgun (WGS) entry which is preliminary data.</text>
</comment>
<evidence type="ECO:0000256" key="5">
    <source>
        <dbReference type="ARBA" id="ARBA00023014"/>
    </source>
</evidence>
<accession>A0ABU6IWL3</accession>
<evidence type="ECO:0000256" key="4">
    <source>
        <dbReference type="ARBA" id="ARBA00023004"/>
    </source>
</evidence>
<gene>
    <name evidence="7" type="ORF">VJ920_02480</name>
</gene>
<proteinExistence type="predicted"/>
<dbReference type="InterPro" id="IPR017900">
    <property type="entry name" value="4Fe4S_Fe_S_CS"/>
</dbReference>
<evidence type="ECO:0000256" key="2">
    <source>
        <dbReference type="ARBA" id="ARBA00022485"/>
    </source>
</evidence>
<evidence type="ECO:0000313" key="8">
    <source>
        <dbReference type="Proteomes" id="UP001343724"/>
    </source>
</evidence>
<dbReference type="Gene3D" id="3.30.70.20">
    <property type="match status" value="2"/>
</dbReference>
<dbReference type="PROSITE" id="PS51379">
    <property type="entry name" value="4FE4S_FER_2"/>
    <property type="match status" value="4"/>
</dbReference>
<keyword evidence="2" id="KW-0004">4Fe-4S</keyword>
<keyword evidence="8" id="KW-1185">Reference proteome</keyword>
<dbReference type="CDD" id="cd16373">
    <property type="entry name" value="DMSOR_beta_like"/>
    <property type="match status" value="1"/>
</dbReference>
<dbReference type="PANTHER" id="PTHR24960">
    <property type="entry name" value="PHOTOSYSTEM I IRON-SULFUR CENTER-RELATED"/>
    <property type="match status" value="1"/>
</dbReference>
<dbReference type="EMBL" id="JAYMFH010000001">
    <property type="protein sequence ID" value="MEC4294173.1"/>
    <property type="molecule type" value="Genomic_DNA"/>
</dbReference>
<reference evidence="7 8" key="1">
    <citation type="submission" date="2024-01" db="EMBL/GenBank/DDBJ databases">
        <title>novel species in genus Adlercreutzia.</title>
        <authorList>
            <person name="Liu X."/>
        </authorList>
    </citation>
    <scope>NUCLEOTIDE SEQUENCE [LARGE SCALE GENOMIC DNA]</scope>
    <source>
        <strain evidence="7 8">R22</strain>
    </source>
</reference>
<dbReference type="PROSITE" id="PS51318">
    <property type="entry name" value="TAT"/>
    <property type="match status" value="1"/>
</dbReference>
<dbReference type="RefSeq" id="WP_326454328.1">
    <property type="nucleotide sequence ID" value="NZ_JAYMFH010000001.1"/>
</dbReference>
<keyword evidence="4" id="KW-0408">Iron</keyword>
<feature type="domain" description="4Fe-4S ferredoxin-type" evidence="6">
    <location>
        <begin position="119"/>
        <end position="154"/>
    </location>
</feature>
<dbReference type="InterPro" id="IPR050157">
    <property type="entry name" value="PSI_iron-sulfur_center"/>
</dbReference>
<dbReference type="Proteomes" id="UP001343724">
    <property type="component" value="Unassembled WGS sequence"/>
</dbReference>
<keyword evidence="3" id="KW-0479">Metal-binding</keyword>
<evidence type="ECO:0000313" key="7">
    <source>
        <dbReference type="EMBL" id="MEC4294173.1"/>
    </source>
</evidence>